<comment type="caution">
    <text evidence="15">The sequence shown here is derived from an EMBL/GenBank/DDBJ whole genome shotgun (WGS) entry which is preliminary data.</text>
</comment>
<proteinExistence type="predicted"/>
<dbReference type="Pfam" id="PF08448">
    <property type="entry name" value="PAS_4"/>
    <property type="match status" value="1"/>
</dbReference>
<dbReference type="PANTHER" id="PTHR41523">
    <property type="entry name" value="TWO-COMPONENT SYSTEM SENSOR PROTEIN"/>
    <property type="match status" value="1"/>
</dbReference>
<dbReference type="InterPro" id="IPR013656">
    <property type="entry name" value="PAS_4"/>
</dbReference>
<keyword evidence="13" id="KW-0175">Coiled coil</keyword>
<keyword evidence="10" id="KW-0418">Kinase</keyword>
<dbReference type="SMART" id="SM00911">
    <property type="entry name" value="HWE_HK"/>
    <property type="match status" value="1"/>
</dbReference>
<dbReference type="InterPro" id="IPR000014">
    <property type="entry name" value="PAS"/>
</dbReference>
<evidence type="ECO:0000259" key="14">
    <source>
        <dbReference type="PROSITE" id="PS50113"/>
    </source>
</evidence>
<dbReference type="EC" id="2.7.13.3" evidence="2"/>
<reference evidence="16" key="1">
    <citation type="submission" date="2018-08" db="EMBL/GenBank/DDBJ databases">
        <authorList>
            <person name="Kim S.-J."/>
            <person name="Jung G.-Y."/>
        </authorList>
    </citation>
    <scope>NUCLEOTIDE SEQUENCE [LARGE SCALE GENOMIC DNA]</scope>
    <source>
        <strain evidence="16">GY_H</strain>
    </source>
</reference>
<dbReference type="AlphaFoldDB" id="A0A371B2V7"/>
<keyword evidence="6" id="KW-0288">FMN</keyword>
<protein>
    <recommendedName>
        <fullName evidence="3">Blue-light-activated histidine kinase</fullName>
        <ecNumber evidence="2">2.7.13.3</ecNumber>
    </recommendedName>
</protein>
<evidence type="ECO:0000256" key="9">
    <source>
        <dbReference type="ARBA" id="ARBA00022741"/>
    </source>
</evidence>
<keyword evidence="8" id="KW-0677">Repeat</keyword>
<dbReference type="Gene3D" id="3.30.450.20">
    <property type="entry name" value="PAS domain"/>
    <property type="match status" value="1"/>
</dbReference>
<evidence type="ECO:0000256" key="5">
    <source>
        <dbReference type="ARBA" id="ARBA00022630"/>
    </source>
</evidence>
<evidence type="ECO:0000256" key="13">
    <source>
        <dbReference type="SAM" id="Coils"/>
    </source>
</evidence>
<dbReference type="EMBL" id="QRGO01000002">
    <property type="protein sequence ID" value="RDV01919.1"/>
    <property type="molecule type" value="Genomic_DNA"/>
</dbReference>
<keyword evidence="4" id="KW-0597">Phosphoprotein</keyword>
<dbReference type="GO" id="GO:0005524">
    <property type="term" value="F:ATP binding"/>
    <property type="evidence" value="ECO:0007669"/>
    <property type="project" value="UniProtKB-KW"/>
</dbReference>
<dbReference type="RefSeq" id="WP_115518043.1">
    <property type="nucleotide sequence ID" value="NZ_QRGO01000002.1"/>
</dbReference>
<evidence type="ECO:0000256" key="12">
    <source>
        <dbReference type="ARBA" id="ARBA00023026"/>
    </source>
</evidence>
<dbReference type="OrthoDB" id="9813940at2"/>
<dbReference type="InterPro" id="IPR035965">
    <property type="entry name" value="PAS-like_dom_sf"/>
</dbReference>
<dbReference type="Gene3D" id="3.30.565.10">
    <property type="entry name" value="Histidine kinase-like ATPase, C-terminal domain"/>
    <property type="match status" value="1"/>
</dbReference>
<keyword evidence="7" id="KW-0808">Transferase</keyword>
<evidence type="ECO:0000256" key="4">
    <source>
        <dbReference type="ARBA" id="ARBA00022553"/>
    </source>
</evidence>
<evidence type="ECO:0000256" key="1">
    <source>
        <dbReference type="ARBA" id="ARBA00000085"/>
    </source>
</evidence>
<keyword evidence="12" id="KW-0843">Virulence</keyword>
<name>A0A371B2V7_9BRAD</name>
<comment type="catalytic activity">
    <reaction evidence="1">
        <text>ATP + protein L-histidine = ADP + protein N-phospho-L-histidine.</text>
        <dbReference type="EC" id="2.7.13.3"/>
    </reaction>
</comment>
<keyword evidence="16" id="KW-1185">Reference proteome</keyword>
<evidence type="ECO:0000256" key="3">
    <source>
        <dbReference type="ARBA" id="ARBA00021740"/>
    </source>
</evidence>
<keyword evidence="5" id="KW-0285">Flavoprotein</keyword>
<evidence type="ECO:0000256" key="7">
    <source>
        <dbReference type="ARBA" id="ARBA00022679"/>
    </source>
</evidence>
<evidence type="ECO:0000313" key="16">
    <source>
        <dbReference type="Proteomes" id="UP000263993"/>
    </source>
</evidence>
<evidence type="ECO:0000256" key="10">
    <source>
        <dbReference type="ARBA" id="ARBA00022777"/>
    </source>
</evidence>
<evidence type="ECO:0000256" key="11">
    <source>
        <dbReference type="ARBA" id="ARBA00022840"/>
    </source>
</evidence>
<organism evidence="15 16">
    <name type="scientific">Undibacter mobilis</name>
    <dbReference type="NCBI Taxonomy" id="2292256"/>
    <lineage>
        <taxon>Bacteria</taxon>
        <taxon>Pseudomonadati</taxon>
        <taxon>Pseudomonadota</taxon>
        <taxon>Alphaproteobacteria</taxon>
        <taxon>Hyphomicrobiales</taxon>
        <taxon>Nitrobacteraceae</taxon>
        <taxon>Undibacter</taxon>
    </lineage>
</organism>
<keyword evidence="11" id="KW-0067">ATP-binding</keyword>
<feature type="domain" description="PAC" evidence="14">
    <location>
        <begin position="112"/>
        <end position="165"/>
    </location>
</feature>
<accession>A0A371B2V7</accession>
<dbReference type="PROSITE" id="PS50113">
    <property type="entry name" value="PAC"/>
    <property type="match status" value="1"/>
</dbReference>
<dbReference type="Pfam" id="PF07536">
    <property type="entry name" value="HWE_HK"/>
    <property type="match status" value="1"/>
</dbReference>
<dbReference type="NCBIfam" id="TIGR00229">
    <property type="entry name" value="sensory_box"/>
    <property type="match status" value="1"/>
</dbReference>
<sequence length="372" mass="40676">MANKAPSGEGASGSLLLDELQEECQRLEGQVNAQAIELNLLRARFARYETALRGSQVVVYTQDRSLRYTSISQPMLGHSVADLLGRADEDVLPESVRDSIVAIKREAVSSGQSQRIEFSLEESGALRWYDLHVEALRNDAGDIVGITCASVDVTERKEGEAHLRLLLRELTHRSKNLLAVIQAMARQTARHAGSIDSFLTQFGARLQALAASHDLLIRESWHGASLDELVRSQLVGYLDGAAQQVTIEGPQIALKPEAAQNLGLALHELSANATRFGALSTSEGRVSIEWRRSDGPDGPVEFSWRESLGPRVKPRRKRGFGTMVIETNLTRAIDAKVDMAFDPEGLQCRVVIPANQLIAALDRDGTSPPASR</sequence>
<evidence type="ECO:0000256" key="8">
    <source>
        <dbReference type="ARBA" id="ARBA00022737"/>
    </source>
</evidence>
<evidence type="ECO:0000256" key="6">
    <source>
        <dbReference type="ARBA" id="ARBA00022643"/>
    </source>
</evidence>
<dbReference type="PANTHER" id="PTHR41523:SF8">
    <property type="entry name" value="ETHYLENE RESPONSE SENSOR PROTEIN"/>
    <property type="match status" value="1"/>
</dbReference>
<dbReference type="SUPFAM" id="SSF55785">
    <property type="entry name" value="PYP-like sensor domain (PAS domain)"/>
    <property type="match status" value="1"/>
</dbReference>
<dbReference type="GO" id="GO:0004673">
    <property type="term" value="F:protein histidine kinase activity"/>
    <property type="evidence" value="ECO:0007669"/>
    <property type="project" value="UniProtKB-EC"/>
</dbReference>
<dbReference type="InterPro" id="IPR000700">
    <property type="entry name" value="PAS-assoc_C"/>
</dbReference>
<evidence type="ECO:0000256" key="2">
    <source>
        <dbReference type="ARBA" id="ARBA00012438"/>
    </source>
</evidence>
<dbReference type="InterPro" id="IPR011102">
    <property type="entry name" value="Sig_transdc_His_kinase_HWE"/>
</dbReference>
<dbReference type="Proteomes" id="UP000263993">
    <property type="component" value="Unassembled WGS sequence"/>
</dbReference>
<keyword evidence="9" id="KW-0547">Nucleotide-binding</keyword>
<dbReference type="InterPro" id="IPR036890">
    <property type="entry name" value="HATPase_C_sf"/>
</dbReference>
<gene>
    <name evidence="15" type="ORF">DXH78_15010</name>
</gene>
<evidence type="ECO:0000313" key="15">
    <source>
        <dbReference type="EMBL" id="RDV01919.1"/>
    </source>
</evidence>
<feature type="coiled-coil region" evidence="13">
    <location>
        <begin position="17"/>
        <end position="44"/>
    </location>
</feature>
<dbReference type="CDD" id="cd00130">
    <property type="entry name" value="PAS"/>
    <property type="match status" value="1"/>
</dbReference>